<evidence type="ECO:0000256" key="3">
    <source>
        <dbReference type="ARBA" id="ARBA00022630"/>
    </source>
</evidence>
<dbReference type="GO" id="GO:0071949">
    <property type="term" value="F:FAD binding"/>
    <property type="evidence" value="ECO:0007669"/>
    <property type="project" value="InterPro"/>
</dbReference>
<dbReference type="InterPro" id="IPR016167">
    <property type="entry name" value="FAD-bd_PCMH_sub1"/>
</dbReference>
<comment type="similarity">
    <text evidence="2">Belongs to the oxygen-dependent FAD-linked oxidoreductase family.</text>
</comment>
<dbReference type="EC" id="1.21.-.-" evidence="7"/>
<dbReference type="Gene3D" id="3.40.462.20">
    <property type="match status" value="1"/>
</dbReference>
<dbReference type="AlphaFoldDB" id="A0A9E6XUN7"/>
<keyword evidence="8" id="KW-1185">Reference proteome</keyword>
<dbReference type="PROSITE" id="PS51318">
    <property type="entry name" value="TAT"/>
    <property type="match status" value="1"/>
</dbReference>
<evidence type="ECO:0000313" key="7">
    <source>
        <dbReference type="EMBL" id="UGS34790.1"/>
    </source>
</evidence>
<evidence type="ECO:0000256" key="5">
    <source>
        <dbReference type="ARBA" id="ARBA00023002"/>
    </source>
</evidence>
<dbReference type="InterPro" id="IPR006311">
    <property type="entry name" value="TAT_signal"/>
</dbReference>
<comment type="cofactor">
    <cofactor evidence="1">
        <name>FAD</name>
        <dbReference type="ChEBI" id="CHEBI:57692"/>
    </cofactor>
</comment>
<dbReference type="Gene3D" id="3.30.43.10">
    <property type="entry name" value="Uridine Diphospho-n-acetylenolpyruvylglucosamine Reductase, domain 2"/>
    <property type="match status" value="1"/>
</dbReference>
<feature type="domain" description="FAD-binding PCMH-type" evidence="6">
    <location>
        <begin position="67"/>
        <end position="236"/>
    </location>
</feature>
<dbReference type="Proteomes" id="UP001162834">
    <property type="component" value="Chromosome"/>
</dbReference>
<name>A0A9E6XUN7_9ACTN</name>
<dbReference type="PROSITE" id="PS51387">
    <property type="entry name" value="FAD_PCMH"/>
    <property type="match status" value="1"/>
</dbReference>
<reference evidence="7" key="1">
    <citation type="journal article" date="2022" name="Int. J. Syst. Evol. Microbiol.">
        <title>Pseudomonas aegrilactucae sp. nov. and Pseudomonas morbosilactucae sp. nov., pathogens causing bacterial rot of lettuce in Japan.</title>
        <authorList>
            <person name="Sawada H."/>
            <person name="Fujikawa T."/>
            <person name="Satou M."/>
        </authorList>
    </citation>
    <scope>NUCLEOTIDE SEQUENCE</scope>
    <source>
        <strain evidence="7">0166_1</strain>
    </source>
</reference>
<dbReference type="InterPro" id="IPR006094">
    <property type="entry name" value="Oxid_FAD_bind_N"/>
</dbReference>
<evidence type="ECO:0000259" key="6">
    <source>
        <dbReference type="PROSITE" id="PS51387"/>
    </source>
</evidence>
<proteinExistence type="inferred from homology"/>
<evidence type="ECO:0000313" key="8">
    <source>
        <dbReference type="Proteomes" id="UP001162834"/>
    </source>
</evidence>
<dbReference type="InterPro" id="IPR012951">
    <property type="entry name" value="BBE"/>
</dbReference>
<keyword evidence="3" id="KW-0285">Flavoprotein</keyword>
<dbReference type="PROSITE" id="PS00862">
    <property type="entry name" value="OX2_COVAL_FAD"/>
    <property type="match status" value="1"/>
</dbReference>
<dbReference type="SUPFAM" id="SSF56176">
    <property type="entry name" value="FAD-binding/transporter-associated domain-like"/>
    <property type="match status" value="1"/>
</dbReference>
<gene>
    <name evidence="7" type="primary">yvdP</name>
    <name evidence="7" type="ORF">DSM104329_01172</name>
</gene>
<dbReference type="InterPro" id="IPR036318">
    <property type="entry name" value="FAD-bd_PCMH-like_sf"/>
</dbReference>
<protein>
    <submittedName>
        <fullName evidence="7">FAD-linked oxidoreductase YvdP</fullName>
        <ecNumber evidence="7">1.21.-.-</ecNumber>
    </submittedName>
</protein>
<keyword evidence="4" id="KW-0274">FAD</keyword>
<organism evidence="7 8">
    <name type="scientific">Capillimicrobium parvum</name>
    <dbReference type="NCBI Taxonomy" id="2884022"/>
    <lineage>
        <taxon>Bacteria</taxon>
        <taxon>Bacillati</taxon>
        <taxon>Actinomycetota</taxon>
        <taxon>Thermoleophilia</taxon>
        <taxon>Solirubrobacterales</taxon>
        <taxon>Capillimicrobiaceae</taxon>
        <taxon>Capillimicrobium</taxon>
    </lineage>
</organism>
<sequence>MEHPLTRREFAARLAAGGAALALPSWVAVGDAGAARSRALKRLAASVKGPVLTPSSSAGLVFNSRYAGIRPMAVVRAAGPADVQACVRWARRNSVRITARSGGHSYAGYSTAQGGLVVDLRRLDSVSLSGRTVTAGAGTQLIELYAALARRGATVPGGSCPTVGLGGLALGGGMGLAGRRFGLTCDNVTAVQIVTADGRLHHADADTNPELYWACRGGGGGNFGIVTSLQLRAHRVSSAAWFQVVWPWSQANEALAAWQQLAPHAPRALTALFTLAGNRRVSSIGQFFGSESALRRLLAPLTRVSGAQLSTGTSGYLALMQRWAGCAGESIGQCDHFSPAPFDAGSDYVAKPLTSRGRAAAIAAAERGGTLLFDPYGGAINRVAPGATAFVHRHQLFCIQYYSPTASQSWVGSSRAAMAPFVSGQCYQNYIDPQLAHWQRAYYGSNLDRLKAIKQAVDPDHVFRFKQAI</sequence>
<dbReference type="EMBL" id="CP087164">
    <property type="protein sequence ID" value="UGS34790.1"/>
    <property type="molecule type" value="Genomic_DNA"/>
</dbReference>
<dbReference type="RefSeq" id="WP_259314456.1">
    <property type="nucleotide sequence ID" value="NZ_CP087164.1"/>
</dbReference>
<evidence type="ECO:0000256" key="1">
    <source>
        <dbReference type="ARBA" id="ARBA00001974"/>
    </source>
</evidence>
<evidence type="ECO:0000256" key="2">
    <source>
        <dbReference type="ARBA" id="ARBA00005466"/>
    </source>
</evidence>
<keyword evidence="5 7" id="KW-0560">Oxidoreductase</keyword>
<dbReference type="PANTHER" id="PTHR42973:SF39">
    <property type="entry name" value="FAD-BINDING PCMH-TYPE DOMAIN-CONTAINING PROTEIN"/>
    <property type="match status" value="1"/>
</dbReference>
<dbReference type="GO" id="GO:0016491">
    <property type="term" value="F:oxidoreductase activity"/>
    <property type="evidence" value="ECO:0007669"/>
    <property type="project" value="UniProtKB-KW"/>
</dbReference>
<dbReference type="InterPro" id="IPR016166">
    <property type="entry name" value="FAD-bd_PCMH"/>
</dbReference>
<dbReference type="InterPro" id="IPR006093">
    <property type="entry name" value="Oxy_OxRdtase_FAD_BS"/>
</dbReference>
<dbReference type="InterPro" id="IPR016169">
    <property type="entry name" value="FAD-bd_PCMH_sub2"/>
</dbReference>
<dbReference type="Pfam" id="PF01565">
    <property type="entry name" value="FAD_binding_4"/>
    <property type="match status" value="1"/>
</dbReference>
<dbReference type="Pfam" id="PF08031">
    <property type="entry name" value="BBE"/>
    <property type="match status" value="1"/>
</dbReference>
<dbReference type="Gene3D" id="3.30.465.10">
    <property type="match status" value="1"/>
</dbReference>
<accession>A0A9E6XUN7</accession>
<dbReference type="PANTHER" id="PTHR42973">
    <property type="entry name" value="BINDING OXIDOREDUCTASE, PUTATIVE (AFU_ORTHOLOGUE AFUA_1G17690)-RELATED"/>
    <property type="match status" value="1"/>
</dbReference>
<dbReference type="InterPro" id="IPR050416">
    <property type="entry name" value="FAD-linked_Oxidoreductase"/>
</dbReference>
<evidence type="ECO:0000256" key="4">
    <source>
        <dbReference type="ARBA" id="ARBA00022827"/>
    </source>
</evidence>
<dbReference type="KEGG" id="sbae:DSM104329_01172"/>